<organism evidence="1 2">
    <name type="scientific">Diploptera punctata</name>
    <name type="common">Pacific beetle cockroach</name>
    <dbReference type="NCBI Taxonomy" id="6984"/>
    <lineage>
        <taxon>Eukaryota</taxon>
        <taxon>Metazoa</taxon>
        <taxon>Ecdysozoa</taxon>
        <taxon>Arthropoda</taxon>
        <taxon>Hexapoda</taxon>
        <taxon>Insecta</taxon>
        <taxon>Pterygota</taxon>
        <taxon>Neoptera</taxon>
        <taxon>Polyneoptera</taxon>
        <taxon>Dictyoptera</taxon>
        <taxon>Blattodea</taxon>
        <taxon>Blaberoidea</taxon>
        <taxon>Blaberidae</taxon>
        <taxon>Diplopterinae</taxon>
        <taxon>Diploptera</taxon>
    </lineage>
</organism>
<dbReference type="EMBL" id="JASPKZ010007276">
    <property type="protein sequence ID" value="KAJ9585393.1"/>
    <property type="molecule type" value="Genomic_DNA"/>
</dbReference>
<feature type="non-terminal residue" evidence="1">
    <location>
        <position position="85"/>
    </location>
</feature>
<sequence length="85" mass="9928">SSVIYFMRILKDTSGFKCHSVLLLIILSTKKTVYSTRILQRNSQATGHIFKYSVFIEHPARSIAFSLVYMLSKNMHRFQITFPRI</sequence>
<comment type="caution">
    <text evidence="1">The sequence shown here is derived from an EMBL/GenBank/DDBJ whole genome shotgun (WGS) entry which is preliminary data.</text>
</comment>
<evidence type="ECO:0000313" key="2">
    <source>
        <dbReference type="Proteomes" id="UP001233999"/>
    </source>
</evidence>
<gene>
    <name evidence="1" type="ORF">L9F63_002807</name>
</gene>
<accession>A0AAD7ZRJ4</accession>
<reference evidence="1" key="1">
    <citation type="journal article" date="2023" name="IScience">
        <title>Live-bearing cockroach genome reveals convergent evolutionary mechanisms linked to viviparity in insects and beyond.</title>
        <authorList>
            <person name="Fouks B."/>
            <person name="Harrison M.C."/>
            <person name="Mikhailova A.A."/>
            <person name="Marchal E."/>
            <person name="English S."/>
            <person name="Carruthers M."/>
            <person name="Jennings E.C."/>
            <person name="Chiamaka E.L."/>
            <person name="Frigard R.A."/>
            <person name="Pippel M."/>
            <person name="Attardo G.M."/>
            <person name="Benoit J.B."/>
            <person name="Bornberg-Bauer E."/>
            <person name="Tobe S.S."/>
        </authorList>
    </citation>
    <scope>NUCLEOTIDE SEQUENCE</scope>
    <source>
        <strain evidence="1">Stay&amp;Tobe</strain>
    </source>
</reference>
<name>A0AAD7ZRJ4_DIPPU</name>
<dbReference type="Proteomes" id="UP001233999">
    <property type="component" value="Unassembled WGS sequence"/>
</dbReference>
<evidence type="ECO:0000313" key="1">
    <source>
        <dbReference type="EMBL" id="KAJ9585393.1"/>
    </source>
</evidence>
<reference evidence="1" key="2">
    <citation type="submission" date="2023-05" db="EMBL/GenBank/DDBJ databases">
        <authorList>
            <person name="Fouks B."/>
        </authorList>
    </citation>
    <scope>NUCLEOTIDE SEQUENCE</scope>
    <source>
        <strain evidence="1">Stay&amp;Tobe</strain>
        <tissue evidence="1">Testes</tissue>
    </source>
</reference>
<proteinExistence type="predicted"/>
<protein>
    <submittedName>
        <fullName evidence="1">Uncharacterized protein</fullName>
    </submittedName>
</protein>
<dbReference type="AlphaFoldDB" id="A0AAD7ZRJ4"/>
<feature type="non-terminal residue" evidence="1">
    <location>
        <position position="1"/>
    </location>
</feature>
<keyword evidence="2" id="KW-1185">Reference proteome</keyword>